<dbReference type="Gene3D" id="3.40.1260.10">
    <property type="entry name" value="DsrEFH-like"/>
    <property type="match status" value="1"/>
</dbReference>
<gene>
    <name evidence="1" type="ORF">J512_3888</name>
</gene>
<evidence type="ECO:0000313" key="1">
    <source>
        <dbReference type="EMBL" id="EXB03655.1"/>
    </source>
</evidence>
<dbReference type="AlphaFoldDB" id="A0A009HKU4"/>
<comment type="caution">
    <text evidence="1">The sequence shown here is derived from an EMBL/GenBank/DDBJ whole genome shotgun (WGS) entry which is preliminary data.</text>
</comment>
<dbReference type="InterPro" id="IPR027396">
    <property type="entry name" value="DsrEFH-like"/>
</dbReference>
<dbReference type="PATRIC" id="fig|1310613.3.peg.3719"/>
<sequence>MKTVLVILTQANLTSLQVNESLAATMVLATFGSPVKVLLKDAALSLLQNERNFDQLQHAFKIASNMVDSFEFYDLSPILIEAKNKKHPFVQNSEQELEFVQLDTELIQSFDHVLYW</sequence>
<name>A0A009HKU4_ACIB9</name>
<dbReference type="RefSeq" id="WP_032051812.1">
    <property type="nucleotide sequence ID" value="NZ_JEWH01000080.1"/>
</dbReference>
<dbReference type="SUPFAM" id="SSF75169">
    <property type="entry name" value="DsrEFH-like"/>
    <property type="match status" value="1"/>
</dbReference>
<organism evidence="1 2">
    <name type="scientific">Acinetobacter baumannii (strain 1295743)</name>
    <dbReference type="NCBI Taxonomy" id="1310613"/>
    <lineage>
        <taxon>Bacteria</taxon>
        <taxon>Pseudomonadati</taxon>
        <taxon>Pseudomonadota</taxon>
        <taxon>Gammaproteobacteria</taxon>
        <taxon>Moraxellales</taxon>
        <taxon>Moraxellaceae</taxon>
        <taxon>Acinetobacter</taxon>
        <taxon>Acinetobacter calcoaceticus/baumannii complex</taxon>
    </lineage>
</organism>
<proteinExistence type="predicted"/>
<dbReference type="EMBL" id="JEWH01000080">
    <property type="protein sequence ID" value="EXB03655.1"/>
    <property type="molecule type" value="Genomic_DNA"/>
</dbReference>
<reference evidence="1 2" key="1">
    <citation type="submission" date="2014-02" db="EMBL/GenBank/DDBJ databases">
        <title>Comparative genomics and transcriptomics to identify genetic mechanisms underlying the emergence of carbapenem resistant Acinetobacter baumannii (CRAb).</title>
        <authorList>
            <person name="Harris A.D."/>
            <person name="Johnson K.J."/>
            <person name="George J."/>
            <person name="Shefchek K."/>
            <person name="Daugherty S.C."/>
            <person name="Parankush S."/>
            <person name="Sadzewicz L."/>
            <person name="Tallon L."/>
            <person name="Sengamalay N."/>
            <person name="Hazen T.H."/>
            <person name="Rasko D.A."/>
        </authorList>
    </citation>
    <scope>NUCLEOTIDE SEQUENCE [LARGE SCALE GENOMIC DNA]</scope>
    <source>
        <strain evidence="1 2">1295743</strain>
    </source>
</reference>
<evidence type="ECO:0000313" key="2">
    <source>
        <dbReference type="Proteomes" id="UP000020595"/>
    </source>
</evidence>
<accession>A0A009HKU4</accession>
<protein>
    <submittedName>
        <fullName evidence="1">Uncharacterized protein</fullName>
    </submittedName>
</protein>
<dbReference type="Proteomes" id="UP000020595">
    <property type="component" value="Unassembled WGS sequence"/>
</dbReference>